<protein>
    <submittedName>
        <fullName evidence="1">Uncharacterized protein</fullName>
    </submittedName>
</protein>
<proteinExistence type="predicted"/>
<accession>A0A8S0Y2A0</accession>
<dbReference type="EMBL" id="LR746496">
    <property type="protein sequence ID" value="CAA7600525.1"/>
    <property type="molecule type" value="Genomic_DNA"/>
</dbReference>
<gene>
    <name evidence="2" type="ORF">DEACI_1108</name>
    <name evidence="1" type="ORF">DEACI_1178</name>
</gene>
<dbReference type="Proteomes" id="UP001071230">
    <property type="component" value="Unassembled WGS sequence"/>
</dbReference>
<sequence>MEISAQQSKAAATGTLGFRNVGIDAGVQTERLSRMPLAKALCITHKFWNDERVSAQWLGLEDGENLAKAL</sequence>
<reference evidence="1" key="2">
    <citation type="submission" date="2020-01" db="EMBL/GenBank/DDBJ databases">
        <authorList>
            <person name="Hornung B."/>
        </authorList>
    </citation>
    <scope>NUCLEOTIDE SEQUENCE</scope>
    <source>
        <strain evidence="1">PacBioINE</strain>
    </source>
</reference>
<evidence type="ECO:0000313" key="1">
    <source>
        <dbReference type="EMBL" id="CAA7600525.1"/>
    </source>
</evidence>
<dbReference type="KEGG" id="aacx:DEACI_1178"/>
<name>A0A8S0Y2A0_9FIRM</name>
<reference evidence="2" key="1">
    <citation type="submission" date="2014-11" db="EMBL/GenBank/DDBJ databases">
        <authorList>
            <person name="Hornung B.V."/>
        </authorList>
    </citation>
    <scope>NUCLEOTIDE SEQUENCE</scope>
    <source>
        <strain evidence="2">INE</strain>
    </source>
</reference>
<evidence type="ECO:0000313" key="2">
    <source>
        <dbReference type="EMBL" id="CEJ06659.1"/>
    </source>
</evidence>
<evidence type="ECO:0000313" key="3">
    <source>
        <dbReference type="Proteomes" id="UP001071230"/>
    </source>
</evidence>
<dbReference type="Proteomes" id="UP000836597">
    <property type="component" value="Chromosome"/>
</dbReference>
<organism evidence="1">
    <name type="scientific">Acididesulfobacillus acetoxydans</name>
    <dbReference type="NCBI Taxonomy" id="1561005"/>
    <lineage>
        <taxon>Bacteria</taxon>
        <taxon>Bacillati</taxon>
        <taxon>Bacillota</taxon>
        <taxon>Clostridia</taxon>
        <taxon>Eubacteriales</taxon>
        <taxon>Peptococcaceae</taxon>
        <taxon>Acididesulfobacillus</taxon>
    </lineage>
</organism>
<keyword evidence="3" id="KW-1185">Reference proteome</keyword>
<dbReference type="AlphaFoldDB" id="A0A8S0Y2A0"/>
<dbReference type="RefSeq" id="WP_240984186.1">
    <property type="nucleotide sequence ID" value="NZ_CDGJ01000032.1"/>
</dbReference>
<dbReference type="EMBL" id="CDGJ01000032">
    <property type="protein sequence ID" value="CEJ06659.1"/>
    <property type="molecule type" value="Genomic_DNA"/>
</dbReference>